<sequence>MNHFQRDASRTPPSRSCREPQLIDLAGPCVNVQPDIEVVDLFIEPVRRNRSSIPPEVVVIDDEDSYGSVETPDHEVEEIGDEGDDVSYVESSDYQVDEIGDGDVDDDDDSFVETPEDRHPVGTVGHALAESRHACEVILNELQIRSEIDASFEARIKELEEENRQLRSDKDDALRVLDSTDVALQEYIELLEMLENKLDMMDQVEFRARAFDWRYREEMKAAFGARVKALEKDNQNLKTKKDELEQLLDSNVAELHESRRRVISLERKLEQVEEELAQTKEDLQDNEMGLEIAAEEKAELQRKLLDLEILSSDLEKLQIENTKLKTENAKLRKGLKADEVTDKGVKGKNSSPKANSTCVKKALDILRKSKSRGGDPSNHGLENRTIVKLYRCYCGERFTSKPSFYLHLKRYSGGATWRCKKKECGDTFYTEEHLKAHSCKAVVNIDEVGHPRTWKRARCSIPYIDFNEKRMDDKTYVKWKISQESSLG</sequence>
<keyword evidence="4" id="KW-1185">Reference proteome</keyword>
<organism evidence="3 4">
    <name type="scientific">Orchesella dallaii</name>
    <dbReference type="NCBI Taxonomy" id="48710"/>
    <lineage>
        <taxon>Eukaryota</taxon>
        <taxon>Metazoa</taxon>
        <taxon>Ecdysozoa</taxon>
        <taxon>Arthropoda</taxon>
        <taxon>Hexapoda</taxon>
        <taxon>Collembola</taxon>
        <taxon>Entomobryomorpha</taxon>
        <taxon>Entomobryoidea</taxon>
        <taxon>Orchesellidae</taxon>
        <taxon>Orchesellinae</taxon>
        <taxon>Orchesella</taxon>
    </lineage>
</organism>
<evidence type="ECO:0008006" key="5">
    <source>
        <dbReference type="Google" id="ProtNLM"/>
    </source>
</evidence>
<evidence type="ECO:0000256" key="1">
    <source>
        <dbReference type="SAM" id="Coils"/>
    </source>
</evidence>
<feature type="coiled-coil region" evidence="1">
    <location>
        <begin position="149"/>
        <end position="334"/>
    </location>
</feature>
<name>A0ABP1Q7G1_9HEXA</name>
<accession>A0ABP1Q7G1</accession>
<gene>
    <name evidence="3" type="ORF">ODALV1_LOCUS8152</name>
</gene>
<reference evidence="3 4" key="1">
    <citation type="submission" date="2024-08" db="EMBL/GenBank/DDBJ databases">
        <authorList>
            <person name="Cucini C."/>
            <person name="Frati F."/>
        </authorList>
    </citation>
    <scope>NUCLEOTIDE SEQUENCE [LARGE SCALE GENOMIC DNA]</scope>
</reference>
<dbReference type="Proteomes" id="UP001642540">
    <property type="component" value="Unassembled WGS sequence"/>
</dbReference>
<keyword evidence="1" id="KW-0175">Coiled coil</keyword>
<feature type="region of interest" description="Disordered" evidence="2">
    <location>
        <begin position="1"/>
        <end position="20"/>
    </location>
</feature>
<evidence type="ECO:0000313" key="4">
    <source>
        <dbReference type="Proteomes" id="UP001642540"/>
    </source>
</evidence>
<comment type="caution">
    <text evidence="3">The sequence shown here is derived from an EMBL/GenBank/DDBJ whole genome shotgun (WGS) entry which is preliminary data.</text>
</comment>
<dbReference type="EMBL" id="CAXLJM020000025">
    <property type="protein sequence ID" value="CAL8092215.1"/>
    <property type="molecule type" value="Genomic_DNA"/>
</dbReference>
<evidence type="ECO:0000256" key="2">
    <source>
        <dbReference type="SAM" id="MobiDB-lite"/>
    </source>
</evidence>
<evidence type="ECO:0000313" key="3">
    <source>
        <dbReference type="EMBL" id="CAL8092215.1"/>
    </source>
</evidence>
<proteinExistence type="predicted"/>
<protein>
    <recommendedName>
        <fullName evidence="5">C2H2-type domain-containing protein</fullName>
    </recommendedName>
</protein>
<dbReference type="Gene3D" id="3.30.160.60">
    <property type="entry name" value="Classic Zinc Finger"/>
    <property type="match status" value="1"/>
</dbReference>